<keyword evidence="5" id="KW-0547">Nucleotide-binding</keyword>
<organism evidence="9 10">
    <name type="scientific">Roseibium salinum</name>
    <dbReference type="NCBI Taxonomy" id="1604349"/>
    <lineage>
        <taxon>Bacteria</taxon>
        <taxon>Pseudomonadati</taxon>
        <taxon>Pseudomonadota</taxon>
        <taxon>Alphaproteobacteria</taxon>
        <taxon>Hyphomicrobiales</taxon>
        <taxon>Stappiaceae</taxon>
        <taxon>Roseibium</taxon>
    </lineage>
</organism>
<name>A0ABT3R4E4_9HYPH</name>
<evidence type="ECO:0000256" key="2">
    <source>
        <dbReference type="ARBA" id="ARBA00011738"/>
    </source>
</evidence>
<evidence type="ECO:0000313" key="10">
    <source>
        <dbReference type="Proteomes" id="UP001300261"/>
    </source>
</evidence>
<dbReference type="RefSeq" id="WP_265963770.1">
    <property type="nucleotide sequence ID" value="NZ_JAPEVI010000003.1"/>
</dbReference>
<keyword evidence="10" id="KW-1185">Reference proteome</keyword>
<dbReference type="EMBL" id="JAPEVI010000003">
    <property type="protein sequence ID" value="MCX2724022.1"/>
    <property type="molecule type" value="Genomic_DNA"/>
</dbReference>
<dbReference type="PANTHER" id="PTHR34273:SF2">
    <property type="entry name" value="METHYLTHIORIBOSE KINASE"/>
    <property type="match status" value="1"/>
</dbReference>
<comment type="similarity">
    <text evidence="1">Belongs to the methylthioribose kinase family.</text>
</comment>
<dbReference type="Pfam" id="PF01636">
    <property type="entry name" value="APH"/>
    <property type="match status" value="1"/>
</dbReference>
<dbReference type="InterPro" id="IPR011009">
    <property type="entry name" value="Kinase-like_dom_sf"/>
</dbReference>
<dbReference type="SUPFAM" id="SSF56112">
    <property type="entry name" value="Protein kinase-like (PK-like)"/>
    <property type="match status" value="1"/>
</dbReference>
<dbReference type="PIRSF" id="PIRSF031134">
    <property type="entry name" value="MTRK"/>
    <property type="match status" value="1"/>
</dbReference>
<protein>
    <recommendedName>
        <fullName evidence="3">S-methyl-5-thioribose kinase</fullName>
        <ecNumber evidence="3">2.7.1.100</ecNumber>
    </recommendedName>
</protein>
<proteinExistence type="inferred from homology"/>
<evidence type="ECO:0000256" key="3">
    <source>
        <dbReference type="ARBA" id="ARBA00012128"/>
    </source>
</evidence>
<accession>A0ABT3R4E4</accession>
<evidence type="ECO:0000256" key="5">
    <source>
        <dbReference type="ARBA" id="ARBA00022741"/>
    </source>
</evidence>
<dbReference type="NCBIfam" id="TIGR01767">
    <property type="entry name" value="MTRK"/>
    <property type="match status" value="1"/>
</dbReference>
<keyword evidence="6 9" id="KW-0418">Kinase</keyword>
<comment type="caution">
    <text evidence="9">The sequence shown here is derived from an EMBL/GenBank/DDBJ whole genome shotgun (WGS) entry which is preliminary data.</text>
</comment>
<keyword evidence="4 9" id="KW-0808">Transferase</keyword>
<gene>
    <name evidence="9" type="primary">mtnK</name>
    <name evidence="9" type="ORF">ON753_16840</name>
</gene>
<dbReference type="Gene3D" id="3.30.200.20">
    <property type="entry name" value="Phosphorylase Kinase, domain 1"/>
    <property type="match status" value="1"/>
</dbReference>
<dbReference type="Gene3D" id="3.90.1200.10">
    <property type="match status" value="1"/>
</dbReference>
<evidence type="ECO:0000256" key="7">
    <source>
        <dbReference type="ARBA" id="ARBA00022840"/>
    </source>
</evidence>
<dbReference type="Proteomes" id="UP001300261">
    <property type="component" value="Unassembled WGS sequence"/>
</dbReference>
<dbReference type="InterPro" id="IPR002575">
    <property type="entry name" value="Aminoglycoside_PTrfase"/>
</dbReference>
<dbReference type="InterPro" id="IPR009212">
    <property type="entry name" value="Methylthioribose_kinase"/>
</dbReference>
<dbReference type="GO" id="GO:0046522">
    <property type="term" value="F:S-methyl-5-thioribose kinase activity"/>
    <property type="evidence" value="ECO:0007669"/>
    <property type="project" value="UniProtKB-EC"/>
</dbReference>
<comment type="subunit">
    <text evidence="2">Homodimer.</text>
</comment>
<evidence type="ECO:0000259" key="8">
    <source>
        <dbReference type="Pfam" id="PF01636"/>
    </source>
</evidence>
<sequence length="420" mass="46848">MDNPDQYRPLSPEELAERLSTVPAIAGRIGSDPAGWQVKEVGDGNLNLVFIVRGPKGSVIVKQALPYVRLVGDSWPLPLYRAFYENHALVRQARRDPGAVPEVYHFDETQALIVMEFLSPHKILRRKLIDGETVGGLGGFLGRFCARTAFRGSELSMKSADKKADVGLFSGNVEIPAITEALVFTDPYYGAEMNHHTEGLDPVVSGLRSDARLKARVQRLLMKFASNTETMVHGDLHSGSIMSTSDESKVIDPEFVQYGPMGFDLGMLVANFLMAYFSQPAHRYPSELAGYQDWLLSVIDEVFTEFEAEFRRLWETERTGMLYPAALFEDQGQSSADACAALLAEIRTDAHGFCGIEMHRRTLSLAHNADFEDIEDTVLKRRLEARNLEMGAELVRTSETLGSTERLLDLARRFNAKDIL</sequence>
<keyword evidence="7" id="KW-0067">ATP-binding</keyword>
<evidence type="ECO:0000313" key="9">
    <source>
        <dbReference type="EMBL" id="MCX2724022.1"/>
    </source>
</evidence>
<evidence type="ECO:0000256" key="6">
    <source>
        <dbReference type="ARBA" id="ARBA00022777"/>
    </source>
</evidence>
<evidence type="ECO:0000256" key="4">
    <source>
        <dbReference type="ARBA" id="ARBA00022679"/>
    </source>
</evidence>
<dbReference type="PANTHER" id="PTHR34273">
    <property type="entry name" value="METHYLTHIORIBOSE KINASE"/>
    <property type="match status" value="1"/>
</dbReference>
<feature type="domain" description="Aminoglycoside phosphotransferase" evidence="8">
    <location>
        <begin position="38"/>
        <end position="284"/>
    </location>
</feature>
<evidence type="ECO:0000256" key="1">
    <source>
        <dbReference type="ARBA" id="ARBA00010165"/>
    </source>
</evidence>
<dbReference type="EC" id="2.7.1.100" evidence="3"/>
<reference evidence="9 10" key="1">
    <citation type="journal article" date="2016" name="Int. J. Syst. Evol. Microbiol.">
        <title>Labrenzia salina sp. nov., isolated from the rhizosphere of the halophyte Arthrocnemum macrostachyum.</title>
        <authorList>
            <person name="Camacho M."/>
            <person name="Redondo-Gomez S."/>
            <person name="Rodriguez-Llorente I."/>
            <person name="Rohde M."/>
            <person name="Sproer C."/>
            <person name="Schumann P."/>
            <person name="Klenk H.P."/>
            <person name="Montero-Calasanz M.D.C."/>
        </authorList>
    </citation>
    <scope>NUCLEOTIDE SEQUENCE [LARGE SCALE GENOMIC DNA]</scope>
    <source>
        <strain evidence="9 10">DSM 29163</strain>
    </source>
</reference>